<dbReference type="STRING" id="560555.BST30_15830"/>
<evidence type="ECO:0000313" key="9">
    <source>
        <dbReference type="EMBL" id="BBY38153.1"/>
    </source>
</evidence>
<evidence type="ECO:0000256" key="3">
    <source>
        <dbReference type="ARBA" id="ARBA00022617"/>
    </source>
</evidence>
<dbReference type="AlphaFoldDB" id="A0A1X0FT26"/>
<dbReference type="InterPro" id="IPR002397">
    <property type="entry name" value="Cyt_P450_B"/>
</dbReference>
<dbReference type="PANTHER" id="PTHR46696">
    <property type="entry name" value="P450, PUTATIVE (EUROFUNG)-RELATED"/>
    <property type="match status" value="1"/>
</dbReference>
<keyword evidence="5 8" id="KW-0560">Oxidoreductase</keyword>
<dbReference type="PRINTS" id="PR00359">
    <property type="entry name" value="BP450"/>
</dbReference>
<dbReference type="PANTHER" id="PTHR46696:SF6">
    <property type="entry name" value="P450, PUTATIVE (EUROFUNG)-RELATED"/>
    <property type="match status" value="1"/>
</dbReference>
<dbReference type="Proteomes" id="UP000465812">
    <property type="component" value="Chromosome"/>
</dbReference>
<evidence type="ECO:0000256" key="5">
    <source>
        <dbReference type="ARBA" id="ARBA00023002"/>
    </source>
</evidence>
<dbReference type="GO" id="GO:0020037">
    <property type="term" value="F:heme binding"/>
    <property type="evidence" value="ECO:0007669"/>
    <property type="project" value="InterPro"/>
</dbReference>
<organism evidence="10 11">
    <name type="scientific">Mycobacterium mantenii</name>
    <dbReference type="NCBI Taxonomy" id="560555"/>
    <lineage>
        <taxon>Bacteria</taxon>
        <taxon>Bacillati</taxon>
        <taxon>Actinomycetota</taxon>
        <taxon>Actinomycetes</taxon>
        <taxon>Mycobacteriales</taxon>
        <taxon>Mycobacteriaceae</taxon>
        <taxon>Mycobacterium</taxon>
        <taxon>Mycobacterium avium complex (MAC)</taxon>
    </lineage>
</organism>
<dbReference type="PROSITE" id="PS00086">
    <property type="entry name" value="CYTOCHROME_P450"/>
    <property type="match status" value="1"/>
</dbReference>
<dbReference type="RefSeq" id="WP_083096006.1">
    <property type="nucleotide sequence ID" value="NZ_AP022590.1"/>
</dbReference>
<evidence type="ECO:0000256" key="2">
    <source>
        <dbReference type="ARBA" id="ARBA00010617"/>
    </source>
</evidence>
<comment type="similarity">
    <text evidence="2 8">Belongs to the cytochrome P450 family.</text>
</comment>
<reference evidence="10 11" key="1">
    <citation type="submission" date="2017-02" db="EMBL/GenBank/DDBJ databases">
        <title>The new phylogeny of genus Mycobacterium.</title>
        <authorList>
            <person name="Tortoli E."/>
            <person name="Trovato A."/>
            <person name="Cirillo D.M."/>
        </authorList>
    </citation>
    <scope>NUCLEOTIDE SEQUENCE [LARGE SCALE GENOMIC DNA]</scope>
    <source>
        <strain evidence="10 11">DSM 45255</strain>
    </source>
</reference>
<reference evidence="9" key="3">
    <citation type="submission" date="2020-02" db="EMBL/GenBank/DDBJ databases">
        <authorList>
            <person name="Matsumoto Y."/>
            <person name="Kinjo T."/>
            <person name="Motooka D."/>
            <person name="Nabeya D."/>
            <person name="Jung N."/>
            <person name="Uechi K."/>
            <person name="Horii T."/>
            <person name="Iida T."/>
            <person name="Fujita J."/>
            <person name="Nakamura S."/>
        </authorList>
    </citation>
    <scope>NUCLEOTIDE SEQUENCE</scope>
    <source>
        <strain evidence="9">JCM 18113</strain>
    </source>
</reference>
<comment type="cofactor">
    <cofactor evidence="1">
        <name>heme</name>
        <dbReference type="ChEBI" id="CHEBI:30413"/>
    </cofactor>
</comment>
<evidence type="ECO:0000313" key="12">
    <source>
        <dbReference type="Proteomes" id="UP000465812"/>
    </source>
</evidence>
<accession>A0A1X0FT26</accession>
<evidence type="ECO:0000256" key="8">
    <source>
        <dbReference type="RuleBase" id="RU000461"/>
    </source>
</evidence>
<dbReference type="InterPro" id="IPR036396">
    <property type="entry name" value="Cyt_P450_sf"/>
</dbReference>
<dbReference type="GO" id="GO:0016705">
    <property type="term" value="F:oxidoreductase activity, acting on paired donors, with incorporation or reduction of molecular oxygen"/>
    <property type="evidence" value="ECO:0007669"/>
    <property type="project" value="InterPro"/>
</dbReference>
<proteinExistence type="inferred from homology"/>
<sequence length="421" mass="46083">MTGISTESPGKGCPVVDGYQPAADDQLVDPFSAWAVARRETPVFFAPALGAYVVTRYDDICAIVNDPQAFSSSDILKPLKPAPLAVTEILACGFDPSKLGAMIMLDPPEHDKIRRSLSARFTPKRITQLETEIGTAANNFIDHMQVAGTSADFVEAFAYPLPLRIICRLLGIPVEDSEQLHEWATFKLALQFGDMSLDEHVRAARGYVEFQRYVANLIDQKRADPQDDLISAMLAPTAEGDVLDDVVLVGQVMGLVNAGHETTTTVLTMGLYHLLSNREQWEMLCADRGLAAAVAEESLRFDGPIKQLWRRSTRDVEVGGVPIPRGARIAIVNGSANHDEAMFDDSERFDITKKRDKPNLAFGRGAHYCLGANLARSEARISFEILSARIPSIRLATGAPSGYARNVTVRMPLGLEVEWDG</sequence>
<dbReference type="Pfam" id="PF00067">
    <property type="entry name" value="p450"/>
    <property type="match status" value="1"/>
</dbReference>
<dbReference type="EMBL" id="AP022590">
    <property type="protein sequence ID" value="BBY38153.1"/>
    <property type="molecule type" value="Genomic_DNA"/>
</dbReference>
<keyword evidence="6 8" id="KW-0408">Iron</keyword>
<dbReference type="InterPro" id="IPR017972">
    <property type="entry name" value="Cyt_P450_CS"/>
</dbReference>
<evidence type="ECO:0000313" key="11">
    <source>
        <dbReference type="Proteomes" id="UP000192760"/>
    </source>
</evidence>
<evidence type="ECO:0000256" key="7">
    <source>
        <dbReference type="ARBA" id="ARBA00023033"/>
    </source>
</evidence>
<name>A0A1X0FT26_MYCNT</name>
<evidence type="ECO:0000256" key="4">
    <source>
        <dbReference type="ARBA" id="ARBA00022723"/>
    </source>
</evidence>
<dbReference type="InterPro" id="IPR001128">
    <property type="entry name" value="Cyt_P450"/>
</dbReference>
<keyword evidence="7 8" id="KW-0503">Monooxygenase</keyword>
<dbReference type="GO" id="GO:0005506">
    <property type="term" value="F:iron ion binding"/>
    <property type="evidence" value="ECO:0007669"/>
    <property type="project" value="InterPro"/>
</dbReference>
<dbReference type="EMBL" id="MVHW01000017">
    <property type="protein sequence ID" value="ORB04927.1"/>
    <property type="molecule type" value="Genomic_DNA"/>
</dbReference>
<dbReference type="Gene3D" id="1.10.630.10">
    <property type="entry name" value="Cytochrome P450"/>
    <property type="match status" value="1"/>
</dbReference>
<keyword evidence="12" id="KW-1185">Reference proteome</keyword>
<dbReference type="Proteomes" id="UP000192760">
    <property type="component" value="Unassembled WGS sequence"/>
</dbReference>
<dbReference type="GO" id="GO:0004497">
    <property type="term" value="F:monooxygenase activity"/>
    <property type="evidence" value="ECO:0007669"/>
    <property type="project" value="UniProtKB-KW"/>
</dbReference>
<evidence type="ECO:0000313" key="10">
    <source>
        <dbReference type="EMBL" id="ORB04927.1"/>
    </source>
</evidence>
<keyword evidence="3 8" id="KW-0349">Heme</keyword>
<evidence type="ECO:0000256" key="6">
    <source>
        <dbReference type="ARBA" id="ARBA00023004"/>
    </source>
</evidence>
<dbReference type="PRINTS" id="PR00385">
    <property type="entry name" value="P450"/>
</dbReference>
<reference evidence="9 12" key="2">
    <citation type="journal article" date="2019" name="Emerg. Microbes Infect.">
        <title>Comprehensive subspecies identification of 175 nontuberculous mycobacteria species based on 7547 genomic profiles.</title>
        <authorList>
            <person name="Matsumoto Y."/>
            <person name="Kinjo T."/>
            <person name="Motooka D."/>
            <person name="Nabeya D."/>
            <person name="Jung N."/>
            <person name="Uechi K."/>
            <person name="Horii T."/>
            <person name="Iida T."/>
            <person name="Fujita J."/>
            <person name="Nakamura S."/>
        </authorList>
    </citation>
    <scope>NUCLEOTIDE SEQUENCE [LARGE SCALE GENOMIC DNA]</scope>
    <source>
        <strain evidence="9 12">JCM 18113</strain>
    </source>
</reference>
<gene>
    <name evidence="10" type="ORF">BST30_15830</name>
    <name evidence="9" type="ORF">MMAN_22870</name>
</gene>
<evidence type="ECO:0000256" key="1">
    <source>
        <dbReference type="ARBA" id="ARBA00001971"/>
    </source>
</evidence>
<protein>
    <submittedName>
        <fullName evidence="9">Cytochrome P450</fullName>
    </submittedName>
</protein>
<keyword evidence="4 8" id="KW-0479">Metal-binding</keyword>
<dbReference type="FunFam" id="1.10.630.10:FF:000018">
    <property type="entry name" value="Cytochrome P450 monooxygenase"/>
    <property type="match status" value="1"/>
</dbReference>
<dbReference type="SUPFAM" id="SSF48264">
    <property type="entry name" value="Cytochrome P450"/>
    <property type="match status" value="1"/>
</dbReference>